<evidence type="ECO:0000256" key="2">
    <source>
        <dbReference type="ARBA" id="ARBA00009948"/>
    </source>
</evidence>
<dbReference type="PROSITE" id="PS00885">
    <property type="entry name" value="EPSP_SYNTHASE_2"/>
    <property type="match status" value="1"/>
</dbReference>
<feature type="binding site" evidence="7">
    <location>
        <position position="410"/>
    </location>
    <ligand>
        <name>phosphoenolpyruvate</name>
        <dbReference type="ChEBI" id="CHEBI:58702"/>
    </ligand>
</feature>
<feature type="domain" description="Enolpyruvate transferase" evidence="8">
    <location>
        <begin position="7"/>
        <end position="416"/>
    </location>
</feature>
<comment type="pathway">
    <text evidence="1 7">Metabolic intermediate biosynthesis; chorismate biosynthesis; chorismate from D-erythrose 4-phosphate and phosphoenolpyruvate: step 6/7.</text>
</comment>
<feature type="binding site" evidence="7">
    <location>
        <position position="386"/>
    </location>
    <ligand>
        <name>phosphoenolpyruvate</name>
        <dbReference type="ChEBI" id="CHEBI:58702"/>
    </ligand>
</feature>
<keyword evidence="7" id="KW-0963">Cytoplasm</keyword>
<keyword evidence="10" id="KW-1185">Reference proteome</keyword>
<dbReference type="STRING" id="762983.HMPREF9444_01935"/>
<dbReference type="GO" id="GO:0008652">
    <property type="term" value="P:amino acid biosynthetic process"/>
    <property type="evidence" value="ECO:0007669"/>
    <property type="project" value="UniProtKB-KW"/>
</dbReference>
<feature type="binding site" evidence="7">
    <location>
        <position position="172"/>
    </location>
    <ligand>
        <name>phosphoenolpyruvate</name>
        <dbReference type="ChEBI" id="CHEBI:58702"/>
    </ligand>
</feature>
<accession>E8LME7</accession>
<protein>
    <recommendedName>
        <fullName evidence="7">3-phosphoshikimate 1-carboxyvinyltransferase</fullName>
        <ecNumber evidence="7">2.5.1.19</ecNumber>
    </recommendedName>
    <alternativeName>
        <fullName evidence="7">5-enolpyruvylshikimate-3-phosphate synthase</fullName>
        <shortName evidence="7">EPSP synthase</shortName>
        <shortName evidence="7">EPSPS</shortName>
    </alternativeName>
</protein>
<dbReference type="InterPro" id="IPR023193">
    <property type="entry name" value="EPSP_synthase_CS"/>
</dbReference>
<evidence type="ECO:0000259" key="8">
    <source>
        <dbReference type="Pfam" id="PF00275"/>
    </source>
</evidence>
<dbReference type="Pfam" id="PF00275">
    <property type="entry name" value="EPSP_synthase"/>
    <property type="match status" value="1"/>
</dbReference>
<dbReference type="PROSITE" id="PS00104">
    <property type="entry name" value="EPSP_SYNTHASE_1"/>
    <property type="match status" value="1"/>
</dbReference>
<comment type="caution">
    <text evidence="7">Lacks conserved residue(s) required for the propagation of feature annotation.</text>
</comment>
<dbReference type="PIRSF" id="PIRSF000505">
    <property type="entry name" value="EPSPS"/>
    <property type="match status" value="1"/>
</dbReference>
<comment type="caution">
    <text evidence="9">The sequence shown here is derived from an EMBL/GenBank/DDBJ whole genome shotgun (WGS) entry which is preliminary data.</text>
</comment>
<reference evidence="9 10" key="1">
    <citation type="submission" date="2011-01" db="EMBL/GenBank/DDBJ databases">
        <authorList>
            <person name="Weinstock G."/>
            <person name="Sodergren E."/>
            <person name="Clifton S."/>
            <person name="Fulton L."/>
            <person name="Fulton B."/>
            <person name="Courtney L."/>
            <person name="Fronick C."/>
            <person name="Harrison M."/>
            <person name="Strong C."/>
            <person name="Farmer C."/>
            <person name="Delahaunty K."/>
            <person name="Markovic C."/>
            <person name="Hall O."/>
            <person name="Minx P."/>
            <person name="Tomlinson C."/>
            <person name="Mitreva M."/>
            <person name="Hou S."/>
            <person name="Chen J."/>
            <person name="Wollam A."/>
            <person name="Pepin K.H."/>
            <person name="Johnson M."/>
            <person name="Bhonagiri V."/>
            <person name="Zhang X."/>
            <person name="Suruliraj S."/>
            <person name="Warren W."/>
            <person name="Chinwalla A."/>
            <person name="Mardis E.R."/>
            <person name="Wilson R.K."/>
        </authorList>
    </citation>
    <scope>NUCLEOTIDE SEQUENCE [LARGE SCALE GENOMIC DNA]</scope>
    <source>
        <strain evidence="10">DSM 22608 / JCM 16073 / KCTC 15190 / YIT 12066</strain>
    </source>
</reference>
<feature type="binding site" evidence="7">
    <location>
        <position position="124"/>
    </location>
    <ligand>
        <name>phosphoenolpyruvate</name>
        <dbReference type="ChEBI" id="CHEBI:58702"/>
    </ligand>
</feature>
<comment type="function">
    <text evidence="7">Catalyzes the transfer of the enolpyruvyl moiety of phosphoenolpyruvate (PEP) to the 5-hydroxyl of shikimate-3-phosphate (S3P) to produce enolpyruvyl shikimate-3-phosphate and inorganic phosphate.</text>
</comment>
<feature type="binding site" evidence="7">
    <location>
        <position position="197"/>
    </location>
    <ligand>
        <name>3-phosphoshikimate</name>
        <dbReference type="ChEBI" id="CHEBI:145989"/>
    </ligand>
</feature>
<dbReference type="GO" id="GO:0003866">
    <property type="term" value="F:3-phosphoshikimate 1-carboxyvinyltransferase activity"/>
    <property type="evidence" value="ECO:0007669"/>
    <property type="project" value="UniProtKB-UniRule"/>
</dbReference>
<comment type="subunit">
    <text evidence="7">Monomer.</text>
</comment>
<name>E8LME7_SUCHY</name>
<proteinExistence type="inferred from homology"/>
<feature type="binding site" evidence="7">
    <location>
        <position position="27"/>
    </location>
    <ligand>
        <name>3-phosphoshikimate</name>
        <dbReference type="ChEBI" id="CHEBI:145989"/>
    </ligand>
</feature>
<dbReference type="InterPro" id="IPR006264">
    <property type="entry name" value="EPSP_synthase"/>
</dbReference>
<dbReference type="GO" id="GO:0005737">
    <property type="term" value="C:cytoplasm"/>
    <property type="evidence" value="ECO:0007669"/>
    <property type="project" value="UniProtKB-SubCell"/>
</dbReference>
<feature type="binding site" evidence="7">
    <location>
        <position position="343"/>
    </location>
    <ligand>
        <name>phosphoenolpyruvate</name>
        <dbReference type="ChEBI" id="CHEBI:58702"/>
    </ligand>
</feature>
<feature type="binding site" evidence="7">
    <location>
        <position position="23"/>
    </location>
    <ligand>
        <name>3-phosphoshikimate</name>
        <dbReference type="ChEBI" id="CHEBI:145989"/>
    </ligand>
</feature>
<evidence type="ECO:0000256" key="5">
    <source>
        <dbReference type="ARBA" id="ARBA00023141"/>
    </source>
</evidence>
<feature type="binding site" evidence="7">
    <location>
        <position position="22"/>
    </location>
    <ligand>
        <name>3-phosphoshikimate</name>
        <dbReference type="ChEBI" id="CHEBI:145989"/>
    </ligand>
</feature>
<comment type="subcellular location">
    <subcellularLocation>
        <location evidence="7">Cytoplasm</location>
    </subcellularLocation>
</comment>
<dbReference type="Proteomes" id="UP000018458">
    <property type="component" value="Unassembled WGS sequence"/>
</dbReference>
<dbReference type="EC" id="2.5.1.19" evidence="7"/>
<sequence length="424" mass="45961">METLHLNKKSKISGSITLPGSKSLSNRALLLSAVAKGTTRLHNLLRSDDTARMIDALKALGVKLYEDGDVMVVEGIGSAFKCSAEKRIVLDLGNAGTAMRPLCAMLSISEGCFELTGEVRMMERPIGPLSESLKTLGLSIEYLNNPGFPPLLIRGGMVNTHEVHVDGSTSSQFISALLMSAPLCGGLTIKVDGDLISKPYVDLTIALIEKFGAKVTRQGYRSFTVAAGDYVSPSDYLVEGDASGATYFCAAAAIAGEITVNGIGEESTQGDINFLKVLEKMGARVERFKSCVKVYKAPELLGIDIDMNNMPDAAMTLVPMALYTKGKVRITNIASWRVKETDRIAAMVKEMSKLGVNVNSGEDFIEIDASVRNHDEVTFDTYNDHRMAMSMSLAAFDRDININDPECTKKTFPDYFGLFSKVCE</sequence>
<keyword evidence="5 7" id="KW-0057">Aromatic amino acid biosynthesis</keyword>
<evidence type="ECO:0000256" key="6">
    <source>
        <dbReference type="ARBA" id="ARBA00044633"/>
    </source>
</evidence>
<dbReference type="PANTHER" id="PTHR21090:SF5">
    <property type="entry name" value="PENTAFUNCTIONAL AROM POLYPEPTIDE"/>
    <property type="match status" value="1"/>
</dbReference>
<dbReference type="OrthoDB" id="9809920at2"/>
<dbReference type="HOGENOM" id="CLU_024321_0_0_6"/>
<feature type="binding site" evidence="7">
    <location>
        <position position="22"/>
    </location>
    <ligand>
        <name>phosphoenolpyruvate</name>
        <dbReference type="ChEBI" id="CHEBI:58702"/>
    </ligand>
</feature>
<dbReference type="RefSeq" id="WP_009144085.1">
    <property type="nucleotide sequence ID" value="NZ_GL831060.1"/>
</dbReference>
<dbReference type="InterPro" id="IPR001986">
    <property type="entry name" value="Enolpyruvate_Tfrase_dom"/>
</dbReference>
<gene>
    <name evidence="7 9" type="primary">aroA</name>
    <name evidence="9" type="ORF">HMPREF9444_01935</name>
</gene>
<feature type="binding site" evidence="7">
    <location>
        <position position="170"/>
    </location>
    <ligand>
        <name>3-phosphoshikimate</name>
        <dbReference type="ChEBI" id="CHEBI:145989"/>
    </ligand>
</feature>
<keyword evidence="4 7" id="KW-0808">Transferase</keyword>
<evidence type="ECO:0000313" key="9">
    <source>
        <dbReference type="EMBL" id="EFY06312.1"/>
    </source>
</evidence>
<feature type="binding site" evidence="7">
    <location>
        <position position="171"/>
    </location>
    <ligand>
        <name>3-phosphoshikimate</name>
        <dbReference type="ChEBI" id="CHEBI:145989"/>
    </ligand>
</feature>
<dbReference type="HAMAP" id="MF_00210">
    <property type="entry name" value="EPSP_synth"/>
    <property type="match status" value="1"/>
</dbReference>
<evidence type="ECO:0000256" key="7">
    <source>
        <dbReference type="HAMAP-Rule" id="MF_00210"/>
    </source>
</evidence>
<evidence type="ECO:0000256" key="1">
    <source>
        <dbReference type="ARBA" id="ARBA00004811"/>
    </source>
</evidence>
<dbReference type="InterPro" id="IPR013792">
    <property type="entry name" value="RNA3'P_cycl/enolpyr_Trfase_a/b"/>
</dbReference>
<dbReference type="AlphaFoldDB" id="E8LME7"/>
<dbReference type="eggNOG" id="COG0128">
    <property type="taxonomic scope" value="Bacteria"/>
</dbReference>
<dbReference type="NCBIfam" id="TIGR01356">
    <property type="entry name" value="aroA"/>
    <property type="match status" value="1"/>
</dbReference>
<feature type="active site" description="Proton acceptor" evidence="7">
    <location>
        <position position="312"/>
    </location>
</feature>
<dbReference type="GO" id="GO:0009423">
    <property type="term" value="P:chorismate biosynthetic process"/>
    <property type="evidence" value="ECO:0007669"/>
    <property type="project" value="UniProtKB-UniRule"/>
</dbReference>
<feature type="binding site" evidence="7">
    <location>
        <position position="312"/>
    </location>
    <ligand>
        <name>3-phosphoshikimate</name>
        <dbReference type="ChEBI" id="CHEBI:145989"/>
    </ligand>
</feature>
<dbReference type="UniPathway" id="UPA00053">
    <property type="reaction ID" value="UER00089"/>
</dbReference>
<dbReference type="PANTHER" id="PTHR21090">
    <property type="entry name" value="AROM/DEHYDROQUINATE SYNTHASE"/>
    <property type="match status" value="1"/>
</dbReference>
<evidence type="ECO:0000256" key="3">
    <source>
        <dbReference type="ARBA" id="ARBA00022605"/>
    </source>
</evidence>
<comment type="catalytic activity">
    <reaction evidence="6">
        <text>3-phosphoshikimate + phosphoenolpyruvate = 5-O-(1-carboxyvinyl)-3-phosphoshikimate + phosphate</text>
        <dbReference type="Rhea" id="RHEA:21256"/>
        <dbReference type="ChEBI" id="CHEBI:43474"/>
        <dbReference type="ChEBI" id="CHEBI:57701"/>
        <dbReference type="ChEBI" id="CHEBI:58702"/>
        <dbReference type="ChEBI" id="CHEBI:145989"/>
        <dbReference type="EC" id="2.5.1.19"/>
    </reaction>
    <physiologicalReaction direction="left-to-right" evidence="6">
        <dbReference type="Rhea" id="RHEA:21257"/>
    </physiologicalReaction>
</comment>
<dbReference type="EMBL" id="AEVO01000134">
    <property type="protein sequence ID" value="EFY06312.1"/>
    <property type="molecule type" value="Genomic_DNA"/>
</dbReference>
<evidence type="ECO:0000313" key="10">
    <source>
        <dbReference type="Proteomes" id="UP000018458"/>
    </source>
</evidence>
<feature type="binding site" evidence="7">
    <location>
        <position position="339"/>
    </location>
    <ligand>
        <name>3-phosphoshikimate</name>
        <dbReference type="ChEBI" id="CHEBI:145989"/>
    </ligand>
</feature>
<dbReference type="SUPFAM" id="SSF55205">
    <property type="entry name" value="EPT/RTPC-like"/>
    <property type="match status" value="1"/>
</dbReference>
<keyword evidence="3 7" id="KW-0028">Amino-acid biosynthesis</keyword>
<dbReference type="GO" id="GO:0009073">
    <property type="term" value="P:aromatic amino acid family biosynthetic process"/>
    <property type="evidence" value="ECO:0007669"/>
    <property type="project" value="UniProtKB-KW"/>
</dbReference>
<dbReference type="CDD" id="cd01556">
    <property type="entry name" value="EPSP_synthase"/>
    <property type="match status" value="1"/>
</dbReference>
<dbReference type="InterPro" id="IPR036968">
    <property type="entry name" value="Enolpyruvate_Tfrase_sf"/>
</dbReference>
<dbReference type="Gene3D" id="3.65.10.10">
    <property type="entry name" value="Enolpyruvate transferase domain"/>
    <property type="match status" value="2"/>
</dbReference>
<feature type="binding site" evidence="7">
    <location>
        <position position="96"/>
    </location>
    <ligand>
        <name>phosphoenolpyruvate</name>
        <dbReference type="ChEBI" id="CHEBI:58702"/>
    </ligand>
</feature>
<feature type="binding site" evidence="7">
    <location>
        <position position="172"/>
    </location>
    <ligand>
        <name>3-phosphoshikimate</name>
        <dbReference type="ChEBI" id="CHEBI:145989"/>
    </ligand>
</feature>
<comment type="similarity">
    <text evidence="2 7">Belongs to the EPSP synthase family.</text>
</comment>
<evidence type="ECO:0000256" key="4">
    <source>
        <dbReference type="ARBA" id="ARBA00022679"/>
    </source>
</evidence>
<organism evidence="9 10">
    <name type="scientific">Succinatimonas hippei (strain DSM 22608 / JCM 16073 / KCTC 15190 / YIT 12066)</name>
    <dbReference type="NCBI Taxonomy" id="762983"/>
    <lineage>
        <taxon>Bacteria</taxon>
        <taxon>Pseudomonadati</taxon>
        <taxon>Pseudomonadota</taxon>
        <taxon>Gammaproteobacteria</taxon>
        <taxon>Aeromonadales</taxon>
        <taxon>Succinivibrionaceae</taxon>
        <taxon>Succinatimonas</taxon>
    </lineage>
</organism>